<organism evidence="9 10">
    <name type="scientific">Punica granatum</name>
    <name type="common">Pomegranate</name>
    <dbReference type="NCBI Taxonomy" id="22663"/>
    <lineage>
        <taxon>Eukaryota</taxon>
        <taxon>Viridiplantae</taxon>
        <taxon>Streptophyta</taxon>
        <taxon>Embryophyta</taxon>
        <taxon>Tracheophyta</taxon>
        <taxon>Spermatophyta</taxon>
        <taxon>Magnoliopsida</taxon>
        <taxon>eudicotyledons</taxon>
        <taxon>Gunneridae</taxon>
        <taxon>Pentapetalae</taxon>
        <taxon>rosids</taxon>
        <taxon>malvids</taxon>
        <taxon>Myrtales</taxon>
        <taxon>Lythraceae</taxon>
        <taxon>Punica</taxon>
    </lineage>
</organism>
<feature type="domain" description="HTH myb-type" evidence="8">
    <location>
        <begin position="19"/>
        <end position="71"/>
    </location>
</feature>
<dbReference type="Pfam" id="PF00249">
    <property type="entry name" value="Myb_DNA-binding"/>
    <property type="match status" value="2"/>
</dbReference>
<gene>
    <name evidence="12" type="primary">LOC116207017</name>
    <name evidence="9" type="ORF">CDL15_Pgr019842</name>
</gene>
<dbReference type="CDD" id="cd00167">
    <property type="entry name" value="SANT"/>
    <property type="match status" value="2"/>
</dbReference>
<evidence type="ECO:0000256" key="2">
    <source>
        <dbReference type="ARBA" id="ARBA00022737"/>
    </source>
</evidence>
<comment type="subcellular location">
    <subcellularLocation>
        <location evidence="1">Nucleus</location>
    </subcellularLocation>
</comment>
<keyword evidence="4" id="KW-0238">DNA-binding</keyword>
<reference evidence="10" key="1">
    <citation type="journal article" date="2017" name="Plant J.">
        <title>The pomegranate (Punica granatum L.) genome and the genomics of punicalagin biosynthesis.</title>
        <authorList>
            <person name="Qin G."/>
            <person name="Xu C."/>
            <person name="Ming R."/>
            <person name="Tang H."/>
            <person name="Guyot R."/>
            <person name="Kramer E.M."/>
            <person name="Hu Y."/>
            <person name="Yi X."/>
            <person name="Qi Y."/>
            <person name="Xu X."/>
            <person name="Gao Z."/>
            <person name="Pan H."/>
            <person name="Jian J."/>
            <person name="Tian Y."/>
            <person name="Yue Z."/>
            <person name="Xu Y."/>
        </authorList>
    </citation>
    <scope>NUCLEOTIDE SEQUENCE [LARGE SCALE GENOMIC DNA]</scope>
    <source>
        <strain evidence="10">cv. Dabenzi</strain>
    </source>
</reference>
<accession>A0A218XP79</accession>
<dbReference type="PANTHER" id="PTHR45675">
    <property type="entry name" value="MYB TRANSCRIPTION FACTOR-RELATED-RELATED"/>
    <property type="match status" value="1"/>
</dbReference>
<evidence type="ECO:0000313" key="11">
    <source>
        <dbReference type="Proteomes" id="UP000515151"/>
    </source>
</evidence>
<reference evidence="11" key="3">
    <citation type="journal article" date="2020" name="Plant Biotechnol. J.">
        <title>The pomegranate (Punica granatum L.) draft genome dissects genetic divergence between soft- and hard-seeded cultivars.</title>
        <authorList>
            <person name="Luo X."/>
            <person name="Li H."/>
            <person name="Wu Z."/>
            <person name="Yao W."/>
            <person name="Zhao P."/>
            <person name="Cao D."/>
            <person name="Yu H."/>
            <person name="Li K."/>
            <person name="Poudel K."/>
            <person name="Zhao D."/>
            <person name="Zhang F."/>
            <person name="Xia X."/>
            <person name="Chen L."/>
            <person name="Wang Q."/>
            <person name="Jing D."/>
            <person name="Cao S."/>
        </authorList>
    </citation>
    <scope>NUCLEOTIDE SEQUENCE [LARGE SCALE GENOMIC DNA]</scope>
</reference>
<dbReference type="FunFam" id="1.10.10.60:FF:000517">
    <property type="entry name" value="MYB-related transcription factor"/>
    <property type="match status" value="1"/>
</dbReference>
<name>A0A218XP79_PUNGR</name>
<dbReference type="PROSITE" id="PS50090">
    <property type="entry name" value="MYB_LIKE"/>
    <property type="match status" value="2"/>
</dbReference>
<reference evidence="9" key="2">
    <citation type="submission" date="2017-06" db="EMBL/GenBank/DDBJ databases">
        <title>The pomegranate genome and the genomics of punicalagin biosynthesis.</title>
        <authorList>
            <person name="Xu C."/>
        </authorList>
    </citation>
    <scope>NUCLEOTIDE SEQUENCE [LARGE SCALE GENOMIC DNA]</scope>
    <source>
        <tissue evidence="9">Fresh leaf</tissue>
    </source>
</reference>
<dbReference type="InterPro" id="IPR001005">
    <property type="entry name" value="SANT/Myb"/>
</dbReference>
<dbReference type="RefSeq" id="XP_031395723.1">
    <property type="nucleotide sequence ID" value="XM_031539863.1"/>
</dbReference>
<dbReference type="SMART" id="SM00717">
    <property type="entry name" value="SANT"/>
    <property type="match status" value="2"/>
</dbReference>
<feature type="domain" description="Myb-like" evidence="7">
    <location>
        <begin position="68"/>
        <end position="118"/>
    </location>
</feature>
<keyword evidence="6" id="KW-0539">Nucleus</keyword>
<evidence type="ECO:0000256" key="1">
    <source>
        <dbReference type="ARBA" id="ARBA00004123"/>
    </source>
</evidence>
<reference evidence="12" key="4">
    <citation type="submission" date="2025-04" db="UniProtKB">
        <authorList>
            <consortium name="RefSeq"/>
        </authorList>
    </citation>
    <scope>IDENTIFICATION</scope>
    <source>
        <tissue evidence="12">Leaf</tissue>
    </source>
</reference>
<keyword evidence="2" id="KW-0677">Repeat</keyword>
<sequence>MSWVSSMGGWGALEVEGWRKGPWTAEEDKLLIEYVRLHGEGRWNSVSRLTGLKRNGKSCRLRWVNYLRPDLKRGQITPHEENIIVELHARWGNRWSTIARSLPGRTDNEIKNYWRTHFKNKAKIPAATSEKAKARILKRQHFQQQQLQHQQQQPHQLQLNQVDLKRIMSMLDDTDHNRVPYVPQEVQVAPASYNIFNNITDTPSASEASNEDFLWDGLWNLDDFHGGNNFGVSCTNSKACVQNLISPFC</sequence>
<dbReference type="OrthoDB" id="2143914at2759"/>
<evidence type="ECO:0000256" key="3">
    <source>
        <dbReference type="ARBA" id="ARBA00023015"/>
    </source>
</evidence>
<evidence type="ECO:0000259" key="7">
    <source>
        <dbReference type="PROSITE" id="PS50090"/>
    </source>
</evidence>
<dbReference type="GO" id="GO:0043565">
    <property type="term" value="F:sequence-specific DNA binding"/>
    <property type="evidence" value="ECO:0007669"/>
    <property type="project" value="InterPro"/>
</dbReference>
<evidence type="ECO:0000256" key="5">
    <source>
        <dbReference type="ARBA" id="ARBA00023163"/>
    </source>
</evidence>
<feature type="domain" description="Myb-like" evidence="7">
    <location>
        <begin position="19"/>
        <end position="67"/>
    </location>
</feature>
<dbReference type="Proteomes" id="UP000197138">
    <property type="component" value="Unassembled WGS sequence"/>
</dbReference>
<dbReference type="InterPro" id="IPR044676">
    <property type="entry name" value="EOBI/EOBII-like_plant"/>
</dbReference>
<dbReference type="FunFam" id="1.10.10.60:FF:000011">
    <property type="entry name" value="Myb transcription factor"/>
    <property type="match status" value="1"/>
</dbReference>
<dbReference type="PROSITE" id="PS51294">
    <property type="entry name" value="HTH_MYB"/>
    <property type="match status" value="2"/>
</dbReference>
<evidence type="ECO:0000313" key="10">
    <source>
        <dbReference type="Proteomes" id="UP000197138"/>
    </source>
</evidence>
<proteinExistence type="predicted"/>
<dbReference type="Proteomes" id="UP000515151">
    <property type="component" value="Chromosome 5"/>
</dbReference>
<dbReference type="GeneID" id="116207017"/>
<dbReference type="Gene3D" id="1.10.10.60">
    <property type="entry name" value="Homeodomain-like"/>
    <property type="match status" value="2"/>
</dbReference>
<evidence type="ECO:0000313" key="9">
    <source>
        <dbReference type="EMBL" id="OWM87035.1"/>
    </source>
</evidence>
<dbReference type="PANTHER" id="PTHR45675:SF97">
    <property type="entry name" value="MYB DOMAIN PROTEIN 79"/>
    <property type="match status" value="1"/>
</dbReference>
<dbReference type="GO" id="GO:0003700">
    <property type="term" value="F:DNA-binding transcription factor activity"/>
    <property type="evidence" value="ECO:0007669"/>
    <property type="project" value="InterPro"/>
</dbReference>
<evidence type="ECO:0000313" key="12">
    <source>
        <dbReference type="RefSeq" id="XP_031395723.1"/>
    </source>
</evidence>
<evidence type="ECO:0000256" key="6">
    <source>
        <dbReference type="ARBA" id="ARBA00023242"/>
    </source>
</evidence>
<dbReference type="InterPro" id="IPR009057">
    <property type="entry name" value="Homeodomain-like_sf"/>
</dbReference>
<dbReference type="InterPro" id="IPR017930">
    <property type="entry name" value="Myb_dom"/>
</dbReference>
<feature type="domain" description="HTH myb-type" evidence="8">
    <location>
        <begin position="72"/>
        <end position="122"/>
    </location>
</feature>
<dbReference type="GO" id="GO:0005634">
    <property type="term" value="C:nucleus"/>
    <property type="evidence" value="ECO:0007669"/>
    <property type="project" value="UniProtKB-SubCell"/>
</dbReference>
<dbReference type="EMBL" id="MTKT01001033">
    <property type="protein sequence ID" value="OWM87035.1"/>
    <property type="molecule type" value="Genomic_DNA"/>
</dbReference>
<evidence type="ECO:0000256" key="4">
    <source>
        <dbReference type="ARBA" id="ARBA00023125"/>
    </source>
</evidence>
<dbReference type="AlphaFoldDB" id="A0A218XP79"/>
<keyword evidence="11" id="KW-1185">Reference proteome</keyword>
<keyword evidence="5" id="KW-0804">Transcription</keyword>
<evidence type="ECO:0000259" key="8">
    <source>
        <dbReference type="PROSITE" id="PS51294"/>
    </source>
</evidence>
<protein>
    <submittedName>
        <fullName evidence="12">Myb-related protein 305</fullName>
    </submittedName>
</protein>
<dbReference type="SUPFAM" id="SSF46689">
    <property type="entry name" value="Homeodomain-like"/>
    <property type="match status" value="1"/>
</dbReference>
<keyword evidence="3" id="KW-0805">Transcription regulation</keyword>